<proteinExistence type="predicted"/>
<dbReference type="CDD" id="cd02874">
    <property type="entry name" value="GH18_CFLE_spore_hydrolase"/>
    <property type="match status" value="1"/>
</dbReference>
<evidence type="ECO:0000256" key="2">
    <source>
        <dbReference type="ARBA" id="ARBA00023295"/>
    </source>
</evidence>
<dbReference type="SMART" id="SM00636">
    <property type="entry name" value="Glyco_18"/>
    <property type="match status" value="1"/>
</dbReference>
<name>A0A096CMF1_FLAPL</name>
<keyword evidence="6" id="KW-1185">Reference proteome</keyword>
<feature type="domain" description="GH18" evidence="4">
    <location>
        <begin position="92"/>
        <end position="426"/>
    </location>
</feature>
<dbReference type="Gene3D" id="3.10.50.10">
    <property type="match status" value="1"/>
</dbReference>
<dbReference type="eggNOG" id="COG1388">
    <property type="taxonomic scope" value="Bacteria"/>
</dbReference>
<dbReference type="HOGENOM" id="CLU_037415_4_1_9"/>
<keyword evidence="2" id="KW-0326">Glycosidase</keyword>
<dbReference type="PANTHER" id="PTHR46066">
    <property type="entry name" value="CHITINASE DOMAIN-CONTAINING PROTEIN 1 FAMILY MEMBER"/>
    <property type="match status" value="1"/>
</dbReference>
<accession>A0A096CMF1</accession>
<dbReference type="SUPFAM" id="SSF51445">
    <property type="entry name" value="(Trans)glycosidases"/>
    <property type="match status" value="1"/>
</dbReference>
<dbReference type="InterPro" id="IPR018392">
    <property type="entry name" value="LysM"/>
</dbReference>
<dbReference type="Proteomes" id="UP000029585">
    <property type="component" value="Unassembled WGS sequence"/>
</dbReference>
<dbReference type="Gene3D" id="3.10.350.10">
    <property type="entry name" value="LysM domain"/>
    <property type="match status" value="2"/>
</dbReference>
<evidence type="ECO:0008006" key="7">
    <source>
        <dbReference type="Google" id="ProtNLM"/>
    </source>
</evidence>
<dbReference type="GO" id="GO:0012505">
    <property type="term" value="C:endomembrane system"/>
    <property type="evidence" value="ECO:0007669"/>
    <property type="project" value="TreeGrafter"/>
</dbReference>
<dbReference type="RefSeq" id="WP_021631094.1">
    <property type="nucleotide sequence ID" value="NZ_KN174162.1"/>
</dbReference>
<evidence type="ECO:0000259" key="4">
    <source>
        <dbReference type="PROSITE" id="PS51910"/>
    </source>
</evidence>
<dbReference type="PROSITE" id="PS51910">
    <property type="entry name" value="GH18_2"/>
    <property type="match status" value="1"/>
</dbReference>
<keyword evidence="1" id="KW-0378">Hydrolase</keyword>
<dbReference type="Pfam" id="PF01476">
    <property type="entry name" value="LysM"/>
    <property type="match status" value="2"/>
</dbReference>
<evidence type="ECO:0000313" key="6">
    <source>
        <dbReference type="Proteomes" id="UP000029585"/>
    </source>
</evidence>
<dbReference type="SUPFAM" id="SSF54106">
    <property type="entry name" value="LysM domain"/>
    <property type="match status" value="2"/>
</dbReference>
<evidence type="ECO:0000313" key="5">
    <source>
        <dbReference type="EMBL" id="KGF55947.1"/>
    </source>
</evidence>
<dbReference type="Gene3D" id="3.20.20.80">
    <property type="entry name" value="Glycosidases"/>
    <property type="match status" value="1"/>
</dbReference>
<dbReference type="InterPro" id="IPR036779">
    <property type="entry name" value="LysM_dom_sf"/>
</dbReference>
<sequence length="426" mass="46867">MLIHVVKPGDTVYSIALEYGIPMSQLILDNGLETSSRLAVGQALVVQFPTQTHTVQPGETLASIAAAYQLPLRQLYRNNPILGGIPELYPGQTLVLAYDSTPEATLSVNGYAYPFIDPALLQSAVPYLTYLTPFTYGFTPDGTLVELDDEALLAAARQGGAAPLMHLSTLTEEGGFSNELAHLALTQPAVQDTLVDNLEAMLVQKGYRGLDVDFEYVYAEDAGAYAAFLGRLTERLNPLGYPVIAALAPKIAADQPGTLYEGHDFAAIGAAVNQVLLMTYEWGYTYGPPMAVAPLPNVRQVVEYALTEIPASKIWLGVPLYGYDWPLPFVQGRTKAQSISPQEAVARAVRYGVDIQYSEQAQAPWYRYTDGYGITHEVWFEDARSIQAKLALIPEYGLYGVGYWNLMRPFPQNWRVLNALYRIRTV</sequence>
<dbReference type="Pfam" id="PF00704">
    <property type="entry name" value="Glyco_hydro_18"/>
    <property type="match status" value="1"/>
</dbReference>
<dbReference type="CDD" id="cd00118">
    <property type="entry name" value="LysM"/>
    <property type="match status" value="2"/>
</dbReference>
<dbReference type="InterPro" id="IPR017853">
    <property type="entry name" value="GH"/>
</dbReference>
<dbReference type="eggNOG" id="COG3858">
    <property type="taxonomic scope" value="Bacteria"/>
</dbReference>
<evidence type="ECO:0000259" key="3">
    <source>
        <dbReference type="PROSITE" id="PS51782"/>
    </source>
</evidence>
<dbReference type="AlphaFoldDB" id="A0A096CMF1"/>
<dbReference type="GO" id="GO:0016798">
    <property type="term" value="F:hydrolase activity, acting on glycosyl bonds"/>
    <property type="evidence" value="ECO:0007669"/>
    <property type="project" value="UniProtKB-KW"/>
</dbReference>
<dbReference type="InterPro" id="IPR001223">
    <property type="entry name" value="Glyco_hydro18_cat"/>
</dbReference>
<dbReference type="EMBL" id="ADLO01000052">
    <property type="protein sequence ID" value="KGF55947.1"/>
    <property type="molecule type" value="Genomic_DNA"/>
</dbReference>
<comment type="caution">
    <text evidence="5">The sequence shown here is derived from an EMBL/GenBank/DDBJ whole genome shotgun (WGS) entry which is preliminary data.</text>
</comment>
<protein>
    <recommendedName>
        <fullName evidence="7">LysM domain-containing protein</fullName>
    </recommendedName>
</protein>
<feature type="domain" description="LysM" evidence="3">
    <location>
        <begin position="2"/>
        <end position="46"/>
    </location>
</feature>
<dbReference type="GO" id="GO:0070492">
    <property type="term" value="F:oligosaccharide binding"/>
    <property type="evidence" value="ECO:0007669"/>
    <property type="project" value="TreeGrafter"/>
</dbReference>
<organism evidence="5 6">
    <name type="scientific">Flavonifractor plautii 1_3_50AFAA</name>
    <dbReference type="NCBI Taxonomy" id="742738"/>
    <lineage>
        <taxon>Bacteria</taxon>
        <taxon>Bacillati</taxon>
        <taxon>Bacillota</taxon>
        <taxon>Clostridia</taxon>
        <taxon>Eubacteriales</taxon>
        <taxon>Oscillospiraceae</taxon>
        <taxon>Flavonifractor</taxon>
    </lineage>
</organism>
<feature type="domain" description="LysM" evidence="3">
    <location>
        <begin position="51"/>
        <end position="96"/>
    </location>
</feature>
<dbReference type="InterPro" id="IPR011583">
    <property type="entry name" value="Chitinase_II/V-like_cat"/>
</dbReference>
<dbReference type="SMART" id="SM00257">
    <property type="entry name" value="LysM"/>
    <property type="match status" value="2"/>
</dbReference>
<reference evidence="5 6" key="1">
    <citation type="submission" date="2011-08" db="EMBL/GenBank/DDBJ databases">
        <title>The Genome Sequence of Clostridium orbiscindens 1_3_50AFAA.</title>
        <authorList>
            <consortium name="The Broad Institute Genome Sequencing Platform"/>
            <person name="Earl A."/>
            <person name="Ward D."/>
            <person name="Feldgarden M."/>
            <person name="Gevers D."/>
            <person name="Daigneault M."/>
            <person name="Strauss J."/>
            <person name="Allen-Vercoe E."/>
            <person name="Young S.K."/>
            <person name="Zeng Q."/>
            <person name="Gargeya S."/>
            <person name="Fitzgerald M."/>
            <person name="Haas B."/>
            <person name="Abouelleil A."/>
            <person name="Alvarado L."/>
            <person name="Arachchi H.M."/>
            <person name="Berlin A."/>
            <person name="Brown A."/>
            <person name="Chapman S.B."/>
            <person name="Chen Z."/>
            <person name="Dunbar C."/>
            <person name="Freedman E."/>
            <person name="Gearin G."/>
            <person name="Gellesch M."/>
            <person name="Goldberg J."/>
            <person name="Griggs A."/>
            <person name="Gujja S."/>
            <person name="Heiman D."/>
            <person name="Howarth C."/>
            <person name="Larson L."/>
            <person name="Lui A."/>
            <person name="MacDonald P.J.P."/>
            <person name="Montmayeur A."/>
            <person name="Murphy C."/>
            <person name="Neiman D."/>
            <person name="Pearson M."/>
            <person name="Priest M."/>
            <person name="Roberts A."/>
            <person name="Saif S."/>
            <person name="Shea T."/>
            <person name="Shenoy N."/>
            <person name="Sisk P."/>
            <person name="Stolte C."/>
            <person name="Sykes S."/>
            <person name="Wortman J."/>
            <person name="Nusbaum C."/>
            <person name="Birren B."/>
        </authorList>
    </citation>
    <scope>NUCLEOTIDE SEQUENCE [LARGE SCALE GENOMIC DNA]</scope>
    <source>
        <strain evidence="5 6">1_3_50AFAA</strain>
    </source>
</reference>
<dbReference type="GO" id="GO:0005975">
    <property type="term" value="P:carbohydrate metabolic process"/>
    <property type="evidence" value="ECO:0007669"/>
    <property type="project" value="InterPro"/>
</dbReference>
<gene>
    <name evidence="5" type="ORF">HMPREF9460_01414</name>
</gene>
<dbReference type="InterPro" id="IPR041704">
    <property type="entry name" value="CFLE_GH18"/>
</dbReference>
<dbReference type="InterPro" id="IPR029070">
    <property type="entry name" value="Chitinase_insertion_sf"/>
</dbReference>
<evidence type="ECO:0000256" key="1">
    <source>
        <dbReference type="ARBA" id="ARBA00022801"/>
    </source>
</evidence>
<dbReference type="PANTHER" id="PTHR46066:SF2">
    <property type="entry name" value="CHITINASE DOMAIN-CONTAINING PROTEIN 1"/>
    <property type="match status" value="1"/>
</dbReference>
<dbReference type="PATRIC" id="fig|742738.3.peg.1458"/>
<dbReference type="PROSITE" id="PS51782">
    <property type="entry name" value="LYSM"/>
    <property type="match status" value="2"/>
</dbReference>
<dbReference type="GO" id="GO:0008061">
    <property type="term" value="F:chitin binding"/>
    <property type="evidence" value="ECO:0007669"/>
    <property type="project" value="InterPro"/>
</dbReference>